<keyword evidence="1" id="KW-1133">Transmembrane helix</keyword>
<dbReference type="OrthoDB" id="3038990at2759"/>
<accession>A0A9P6CL04</accession>
<organism evidence="2 3">
    <name type="scientific">Pholiota conissans</name>
    <dbReference type="NCBI Taxonomy" id="109636"/>
    <lineage>
        <taxon>Eukaryota</taxon>
        <taxon>Fungi</taxon>
        <taxon>Dikarya</taxon>
        <taxon>Basidiomycota</taxon>
        <taxon>Agaricomycotina</taxon>
        <taxon>Agaricomycetes</taxon>
        <taxon>Agaricomycetidae</taxon>
        <taxon>Agaricales</taxon>
        <taxon>Agaricineae</taxon>
        <taxon>Strophariaceae</taxon>
        <taxon>Pholiota</taxon>
    </lineage>
</organism>
<reference evidence="2" key="1">
    <citation type="submission" date="2020-11" db="EMBL/GenBank/DDBJ databases">
        <authorList>
            <consortium name="DOE Joint Genome Institute"/>
            <person name="Ahrendt S."/>
            <person name="Riley R."/>
            <person name="Andreopoulos W."/>
            <person name="Labutti K."/>
            <person name="Pangilinan J."/>
            <person name="Ruiz-Duenas F.J."/>
            <person name="Barrasa J.M."/>
            <person name="Sanchez-Garcia M."/>
            <person name="Camarero S."/>
            <person name="Miyauchi S."/>
            <person name="Serrano A."/>
            <person name="Linde D."/>
            <person name="Babiker R."/>
            <person name="Drula E."/>
            <person name="Ayuso-Fernandez I."/>
            <person name="Pacheco R."/>
            <person name="Padilla G."/>
            <person name="Ferreira P."/>
            <person name="Barriuso J."/>
            <person name="Kellner H."/>
            <person name="Castanera R."/>
            <person name="Alfaro M."/>
            <person name="Ramirez L."/>
            <person name="Pisabarro A.G."/>
            <person name="Kuo A."/>
            <person name="Tritt A."/>
            <person name="Lipzen A."/>
            <person name="He G."/>
            <person name="Yan M."/>
            <person name="Ng V."/>
            <person name="Cullen D."/>
            <person name="Martin F."/>
            <person name="Rosso M.-N."/>
            <person name="Henrissat B."/>
            <person name="Hibbett D."/>
            <person name="Martinez A.T."/>
            <person name="Grigoriev I.V."/>
        </authorList>
    </citation>
    <scope>NUCLEOTIDE SEQUENCE</scope>
    <source>
        <strain evidence="2">CIRM-BRFM 674</strain>
    </source>
</reference>
<feature type="non-terminal residue" evidence="2">
    <location>
        <position position="1"/>
    </location>
</feature>
<dbReference type="EMBL" id="MU156273">
    <property type="protein sequence ID" value="KAF9470122.1"/>
    <property type="molecule type" value="Genomic_DNA"/>
</dbReference>
<gene>
    <name evidence="2" type="ORF">BDN70DRAFT_944548</name>
</gene>
<keyword evidence="1" id="KW-0472">Membrane</keyword>
<comment type="caution">
    <text evidence="2">The sequence shown here is derived from an EMBL/GenBank/DDBJ whole genome shotgun (WGS) entry which is preliminary data.</text>
</comment>
<evidence type="ECO:0000313" key="2">
    <source>
        <dbReference type="EMBL" id="KAF9470122.1"/>
    </source>
</evidence>
<keyword evidence="1" id="KW-0812">Transmembrane</keyword>
<feature type="transmembrane region" description="Helical" evidence="1">
    <location>
        <begin position="90"/>
        <end position="114"/>
    </location>
</feature>
<evidence type="ECO:0000256" key="1">
    <source>
        <dbReference type="SAM" id="Phobius"/>
    </source>
</evidence>
<protein>
    <submittedName>
        <fullName evidence="2">Uncharacterized protein</fullName>
    </submittedName>
</protein>
<proteinExistence type="predicted"/>
<evidence type="ECO:0000313" key="3">
    <source>
        <dbReference type="Proteomes" id="UP000807469"/>
    </source>
</evidence>
<name>A0A9P6CL04_9AGAR</name>
<keyword evidence="3" id="KW-1185">Reference proteome</keyword>
<feature type="transmembrane region" description="Helical" evidence="1">
    <location>
        <begin position="60"/>
        <end position="78"/>
    </location>
</feature>
<feature type="transmembrane region" description="Helical" evidence="1">
    <location>
        <begin position="134"/>
        <end position="156"/>
    </location>
</feature>
<sequence>LIWDVLDNITSDFDLLFKSRVSFATLSAYYTHRIGTLGYGIASNIYETKSISNCNTIEKIGVAFYPISLSLSALLFFIRLRAIYNRDRLVVAIFFFIWLGLLGTTMSVPITVHGSNLGNTGECIDAHFPNTAEYAAILSPLIHDTLVFIAIAYRLVQNAYVEMGFKNGMVIALSGKHLPAFSRGLLKDGQKYYL</sequence>
<dbReference type="AlphaFoldDB" id="A0A9P6CL04"/>
<dbReference type="Proteomes" id="UP000807469">
    <property type="component" value="Unassembled WGS sequence"/>
</dbReference>